<organism evidence="2 3">
    <name type="scientific">Nonomuraea jiangxiensis</name>
    <dbReference type="NCBI Taxonomy" id="633440"/>
    <lineage>
        <taxon>Bacteria</taxon>
        <taxon>Bacillati</taxon>
        <taxon>Actinomycetota</taxon>
        <taxon>Actinomycetes</taxon>
        <taxon>Streptosporangiales</taxon>
        <taxon>Streptosporangiaceae</taxon>
        <taxon>Nonomuraea</taxon>
    </lineage>
</organism>
<evidence type="ECO:0000313" key="2">
    <source>
        <dbReference type="EMBL" id="SDL20776.1"/>
    </source>
</evidence>
<evidence type="ECO:0000256" key="1">
    <source>
        <dbReference type="SAM" id="MobiDB-lite"/>
    </source>
</evidence>
<dbReference type="Proteomes" id="UP000199202">
    <property type="component" value="Unassembled WGS sequence"/>
</dbReference>
<sequence length="29" mass="2726">MANASAAPTGGHGTAPIAELTAGHLVPGR</sequence>
<dbReference type="STRING" id="633440.SAMN05421869_12395"/>
<dbReference type="EMBL" id="FNDJ01000023">
    <property type="protein sequence ID" value="SDL20776.1"/>
    <property type="molecule type" value="Genomic_DNA"/>
</dbReference>
<accession>A0A1G9I6S8</accession>
<protein>
    <submittedName>
        <fullName evidence="2">Uncharacterized protein</fullName>
    </submittedName>
</protein>
<gene>
    <name evidence="2" type="ORF">SAMN05421869_12395</name>
</gene>
<reference evidence="2 3" key="1">
    <citation type="submission" date="2016-10" db="EMBL/GenBank/DDBJ databases">
        <authorList>
            <person name="de Groot N.N."/>
        </authorList>
    </citation>
    <scope>NUCLEOTIDE SEQUENCE [LARGE SCALE GENOMIC DNA]</scope>
    <source>
        <strain evidence="2 3">CGMCC 4.6533</strain>
    </source>
</reference>
<name>A0A1G9I6S8_9ACTN</name>
<evidence type="ECO:0000313" key="3">
    <source>
        <dbReference type="Proteomes" id="UP000199202"/>
    </source>
</evidence>
<proteinExistence type="predicted"/>
<keyword evidence="3" id="KW-1185">Reference proteome</keyword>
<dbReference type="AlphaFoldDB" id="A0A1G9I6S8"/>
<feature type="region of interest" description="Disordered" evidence="1">
    <location>
        <begin position="1"/>
        <end position="29"/>
    </location>
</feature>